<reference evidence="2 3" key="1">
    <citation type="submission" date="2021-10" db="EMBL/GenBank/DDBJ databases">
        <title>Anaerobic single-cell dispensing facilitates the cultivation of human gut bacteria.</title>
        <authorList>
            <person name="Afrizal A."/>
        </authorList>
    </citation>
    <scope>NUCLEOTIDE SEQUENCE [LARGE SCALE GENOMIC DNA]</scope>
    <source>
        <strain evidence="2 3">CLA-AA-H232</strain>
    </source>
</reference>
<dbReference type="Pfam" id="PF13331">
    <property type="entry name" value="DUF4093"/>
    <property type="match status" value="1"/>
</dbReference>
<gene>
    <name evidence="2" type="ORF">LKE05_01925</name>
</gene>
<proteinExistence type="predicted"/>
<feature type="domain" description="Toprim" evidence="1">
    <location>
        <begin position="5"/>
        <end position="86"/>
    </location>
</feature>
<dbReference type="EMBL" id="JAJEQM010000002">
    <property type="protein sequence ID" value="MCC2209552.1"/>
    <property type="molecule type" value="Genomic_DNA"/>
</dbReference>
<dbReference type="InterPro" id="IPR006171">
    <property type="entry name" value="TOPRIM_dom"/>
</dbReference>
<evidence type="ECO:0000313" key="2">
    <source>
        <dbReference type="EMBL" id="MCC2209552.1"/>
    </source>
</evidence>
<name>A0AAE3DWZ6_9FIRM</name>
<keyword evidence="3" id="KW-1185">Reference proteome</keyword>
<dbReference type="PROSITE" id="PS50880">
    <property type="entry name" value="TOPRIM"/>
    <property type="match status" value="1"/>
</dbReference>
<dbReference type="Pfam" id="PF13662">
    <property type="entry name" value="Toprim_4"/>
    <property type="match status" value="1"/>
</dbReference>
<evidence type="ECO:0000259" key="1">
    <source>
        <dbReference type="PROSITE" id="PS50880"/>
    </source>
</evidence>
<dbReference type="PANTHER" id="PTHR39156:SF2">
    <property type="entry name" value="DNA PRIMASE (BACTERIAL TYPE) AND SMALL PRIMASE-LIKE PROTEINS"/>
    <property type="match status" value="1"/>
</dbReference>
<sequence length="203" mass="22500">MYKIKETIVVEGIYDKIKLSRFIDAVIIVTNGFCVFSDDRILESIKKMADETGIVILTDSDSAGFKIRNYIKQSLPKEKVKHAYVPDVYGKEKRKREPGKEGLLGVEGIKDDIILDSLKKAGCTIDGSATAVKEGREITKADLYKAGLSGGEGSGEKRNALAHSLGIPMKISANMLLDLLNRLLNYDEFCEIVQNIDDLKEEI</sequence>
<dbReference type="RefSeq" id="WP_022229517.1">
    <property type="nucleotide sequence ID" value="NZ_JAJEQM010000002.1"/>
</dbReference>
<dbReference type="AlphaFoldDB" id="A0AAE3DWZ6"/>
<dbReference type="GO" id="GO:0043822">
    <property type="term" value="F:ribonuclease M5 activity"/>
    <property type="evidence" value="ECO:0007669"/>
    <property type="project" value="TreeGrafter"/>
</dbReference>
<accession>A0AAE3DWZ6</accession>
<dbReference type="SMART" id="SM00493">
    <property type="entry name" value="TOPRIM"/>
    <property type="match status" value="1"/>
</dbReference>
<evidence type="ECO:0000313" key="3">
    <source>
        <dbReference type="Proteomes" id="UP001198242"/>
    </source>
</evidence>
<protein>
    <submittedName>
        <fullName evidence="2">DUF4093 domain-containing protein</fullName>
    </submittedName>
</protein>
<dbReference type="GO" id="GO:0006364">
    <property type="term" value="P:rRNA processing"/>
    <property type="evidence" value="ECO:0007669"/>
    <property type="project" value="TreeGrafter"/>
</dbReference>
<dbReference type="Proteomes" id="UP001198242">
    <property type="component" value="Unassembled WGS sequence"/>
</dbReference>
<comment type="caution">
    <text evidence="2">The sequence shown here is derived from an EMBL/GenBank/DDBJ whole genome shotgun (WGS) entry which is preliminary data.</text>
</comment>
<dbReference type="PANTHER" id="PTHR39156">
    <property type="entry name" value="RIBONUCLEASE M5"/>
    <property type="match status" value="1"/>
</dbReference>
<organism evidence="2 3">
    <name type="scientific">Hominilimicola fabiformis</name>
    <dbReference type="NCBI Taxonomy" id="2885356"/>
    <lineage>
        <taxon>Bacteria</taxon>
        <taxon>Bacillati</taxon>
        <taxon>Bacillota</taxon>
        <taxon>Clostridia</taxon>
        <taxon>Eubacteriales</taxon>
        <taxon>Oscillospiraceae</taxon>
        <taxon>Hominilimicola</taxon>
    </lineage>
</organism>
<dbReference type="InterPro" id="IPR025156">
    <property type="entry name" value="RNase_M5_C"/>
</dbReference>
<dbReference type="SUPFAM" id="SSF110455">
    <property type="entry name" value="Toprim domain"/>
    <property type="match status" value="1"/>
</dbReference>
<dbReference type="Gene3D" id="3.40.1360.10">
    <property type="match status" value="1"/>
</dbReference>